<evidence type="ECO:0000313" key="2">
    <source>
        <dbReference type="EMBL" id="SHG08168.1"/>
    </source>
</evidence>
<dbReference type="OrthoDB" id="3173471at2"/>
<proteinExistence type="predicted"/>
<keyword evidence="3" id="KW-1185">Reference proteome</keyword>
<dbReference type="RefSeq" id="WP_073387860.1">
    <property type="nucleotide sequence ID" value="NZ_FQVU01000002.1"/>
</dbReference>
<organism evidence="2 3">
    <name type="scientific">Jatrophihabitans endophyticus</name>
    <dbReference type="NCBI Taxonomy" id="1206085"/>
    <lineage>
        <taxon>Bacteria</taxon>
        <taxon>Bacillati</taxon>
        <taxon>Actinomycetota</taxon>
        <taxon>Actinomycetes</taxon>
        <taxon>Jatrophihabitantales</taxon>
        <taxon>Jatrophihabitantaceae</taxon>
        <taxon>Jatrophihabitans</taxon>
    </lineage>
</organism>
<name>A0A1M5GWV4_9ACTN</name>
<dbReference type="InterPro" id="IPR007569">
    <property type="entry name" value="DUF559"/>
</dbReference>
<sequence length="343" mass="36812">MGGLPDPDRYLDHVLVDAVPGGPGRPGPGPARQWQSWWHAAARGAGEPLRTAAGRGFVLTTAELAALGVTRSAARAAVCRGDWSIPARGTVAPLRVVGSGDVRLDARRRHALHAAALCRGRREHVVAAASSAVLHGLPVLRLPTAPELLAPARLGLGRRAAGHAYGAGLSDAEVTSWFGVPVTTVARTLVDLARHDARGGIMAADSALRERVATVAAIDRALAGALGWPGVRQARAVLGLADPLAESPLESVVRLALCRAGFPSPRLQYVIGGYRVDFCWPEQRLVLEADGRDKYTADALWREKRREHALRSRGWRVERILWEDVLRHWPVTAARLRAALAPR</sequence>
<dbReference type="Pfam" id="PF04480">
    <property type="entry name" value="DUF559"/>
    <property type="match status" value="1"/>
</dbReference>
<dbReference type="EMBL" id="FQVU01000002">
    <property type="protein sequence ID" value="SHG08168.1"/>
    <property type="molecule type" value="Genomic_DNA"/>
</dbReference>
<dbReference type="Gene3D" id="3.40.960.10">
    <property type="entry name" value="VSR Endonuclease"/>
    <property type="match status" value="1"/>
</dbReference>
<gene>
    <name evidence="2" type="ORF">SAMN05443575_1318</name>
</gene>
<evidence type="ECO:0000313" key="3">
    <source>
        <dbReference type="Proteomes" id="UP000186132"/>
    </source>
</evidence>
<dbReference type="SUPFAM" id="SSF52980">
    <property type="entry name" value="Restriction endonuclease-like"/>
    <property type="match status" value="1"/>
</dbReference>
<dbReference type="Proteomes" id="UP000186132">
    <property type="component" value="Unassembled WGS sequence"/>
</dbReference>
<dbReference type="AlphaFoldDB" id="A0A1M5GWV4"/>
<dbReference type="InterPro" id="IPR011335">
    <property type="entry name" value="Restrct_endonuc-II-like"/>
</dbReference>
<evidence type="ECO:0000259" key="1">
    <source>
        <dbReference type="Pfam" id="PF04480"/>
    </source>
</evidence>
<feature type="domain" description="DUF559" evidence="1">
    <location>
        <begin position="266"/>
        <end position="329"/>
    </location>
</feature>
<accession>A0A1M5GWV4</accession>
<dbReference type="STRING" id="1206085.SAMN05443575_1318"/>
<reference evidence="2 3" key="1">
    <citation type="submission" date="2016-11" db="EMBL/GenBank/DDBJ databases">
        <authorList>
            <person name="Jaros S."/>
            <person name="Januszkiewicz K."/>
            <person name="Wedrychowicz H."/>
        </authorList>
    </citation>
    <scope>NUCLEOTIDE SEQUENCE [LARGE SCALE GENOMIC DNA]</scope>
    <source>
        <strain evidence="2 3">DSM 45627</strain>
    </source>
</reference>
<protein>
    <recommendedName>
        <fullName evidence="1">DUF559 domain-containing protein</fullName>
    </recommendedName>
</protein>